<keyword evidence="4 7" id="KW-1133">Transmembrane helix</keyword>
<dbReference type="EMBL" id="LFYR01001330">
    <property type="protein sequence ID" value="KMZ62628.1"/>
    <property type="molecule type" value="Genomic_DNA"/>
</dbReference>
<dbReference type="AlphaFoldDB" id="A0A0K9P0Y3"/>
<evidence type="ECO:0000256" key="4">
    <source>
        <dbReference type="ARBA" id="ARBA00022989"/>
    </source>
</evidence>
<evidence type="ECO:0000256" key="2">
    <source>
        <dbReference type="ARBA" id="ARBA00007743"/>
    </source>
</evidence>
<evidence type="ECO:0000313" key="9">
    <source>
        <dbReference type="Proteomes" id="UP000036987"/>
    </source>
</evidence>
<comment type="subcellular location">
    <subcellularLocation>
        <location evidence="1">Membrane</location>
        <topology evidence="1">Multi-pass membrane protein</topology>
    </subcellularLocation>
</comment>
<proteinExistence type="inferred from homology"/>
<dbReference type="PANTHER" id="PTHR15664">
    <property type="entry name" value="C20ORF30 PROTEIN"/>
    <property type="match status" value="1"/>
</dbReference>
<keyword evidence="5 7" id="KW-0472">Membrane</keyword>
<evidence type="ECO:0000256" key="5">
    <source>
        <dbReference type="ARBA" id="ARBA00023136"/>
    </source>
</evidence>
<comment type="similarity">
    <text evidence="2">Belongs to the TMEM134/TMEM230 family.</text>
</comment>
<evidence type="ECO:0000256" key="1">
    <source>
        <dbReference type="ARBA" id="ARBA00004141"/>
    </source>
</evidence>
<sequence length="115" mass="13292">MATRRNARYSPLPGDDTDGRYTEEDDLRFRYVPKSFDRVPWKSIALALFLLSLGSLLLFLSFFVFTGHMGGEQNQAYGFLILGFLSFLPGFYETRIAYYSWRGAQGFRFSSIPNY</sequence>
<dbReference type="OrthoDB" id="5597044at2759"/>
<gene>
    <name evidence="8" type="ORF">ZOSMA_44G00280</name>
</gene>
<dbReference type="OMA" id="IFANHME"/>
<protein>
    <submittedName>
        <fullName evidence="8">Uncharacterized protein</fullName>
    </submittedName>
</protein>
<keyword evidence="3 7" id="KW-0812">Transmembrane</keyword>
<evidence type="ECO:0000256" key="7">
    <source>
        <dbReference type="SAM" id="Phobius"/>
    </source>
</evidence>
<organism evidence="8 9">
    <name type="scientific">Zostera marina</name>
    <name type="common">Eelgrass</name>
    <dbReference type="NCBI Taxonomy" id="29655"/>
    <lineage>
        <taxon>Eukaryota</taxon>
        <taxon>Viridiplantae</taxon>
        <taxon>Streptophyta</taxon>
        <taxon>Embryophyta</taxon>
        <taxon>Tracheophyta</taxon>
        <taxon>Spermatophyta</taxon>
        <taxon>Magnoliopsida</taxon>
        <taxon>Liliopsida</taxon>
        <taxon>Zosteraceae</taxon>
        <taxon>Zostera</taxon>
    </lineage>
</organism>
<evidence type="ECO:0000256" key="3">
    <source>
        <dbReference type="ARBA" id="ARBA00022692"/>
    </source>
</evidence>
<dbReference type="GO" id="GO:0016020">
    <property type="term" value="C:membrane"/>
    <property type="evidence" value="ECO:0007669"/>
    <property type="project" value="UniProtKB-SubCell"/>
</dbReference>
<evidence type="ECO:0000313" key="8">
    <source>
        <dbReference type="EMBL" id="KMZ62628.1"/>
    </source>
</evidence>
<dbReference type="InterPro" id="IPR044234">
    <property type="entry name" value="TMEM230"/>
</dbReference>
<accession>A0A0K9P0Y3</accession>
<keyword evidence="9" id="KW-1185">Reference proteome</keyword>
<dbReference type="GO" id="GO:0012505">
    <property type="term" value="C:endomembrane system"/>
    <property type="evidence" value="ECO:0000318"/>
    <property type="project" value="GO_Central"/>
</dbReference>
<dbReference type="PANTHER" id="PTHR15664:SF21">
    <property type="entry name" value="TRANSMEMBRANE PROTEIN 230"/>
    <property type="match status" value="1"/>
</dbReference>
<dbReference type="Pfam" id="PF05915">
    <property type="entry name" value="TMEM_230_134"/>
    <property type="match status" value="1"/>
</dbReference>
<comment type="caution">
    <text evidence="8">The sequence shown here is derived from an EMBL/GenBank/DDBJ whole genome shotgun (WGS) entry which is preliminary data.</text>
</comment>
<dbReference type="InterPro" id="IPR008590">
    <property type="entry name" value="TMEM_230/134"/>
</dbReference>
<name>A0A0K9P0Y3_ZOSMR</name>
<evidence type="ECO:0000256" key="6">
    <source>
        <dbReference type="SAM" id="MobiDB-lite"/>
    </source>
</evidence>
<feature type="transmembrane region" description="Helical" evidence="7">
    <location>
        <begin position="76"/>
        <end position="92"/>
    </location>
</feature>
<reference evidence="9" key="1">
    <citation type="journal article" date="2016" name="Nature">
        <title>The genome of the seagrass Zostera marina reveals angiosperm adaptation to the sea.</title>
        <authorList>
            <person name="Olsen J.L."/>
            <person name="Rouze P."/>
            <person name="Verhelst B."/>
            <person name="Lin Y.-C."/>
            <person name="Bayer T."/>
            <person name="Collen J."/>
            <person name="Dattolo E."/>
            <person name="De Paoli E."/>
            <person name="Dittami S."/>
            <person name="Maumus F."/>
            <person name="Michel G."/>
            <person name="Kersting A."/>
            <person name="Lauritano C."/>
            <person name="Lohaus R."/>
            <person name="Toepel M."/>
            <person name="Tonon T."/>
            <person name="Vanneste K."/>
            <person name="Amirebrahimi M."/>
            <person name="Brakel J."/>
            <person name="Bostroem C."/>
            <person name="Chovatia M."/>
            <person name="Grimwood J."/>
            <person name="Jenkins J.W."/>
            <person name="Jueterbock A."/>
            <person name="Mraz A."/>
            <person name="Stam W.T."/>
            <person name="Tice H."/>
            <person name="Bornberg-Bauer E."/>
            <person name="Green P.J."/>
            <person name="Pearson G.A."/>
            <person name="Procaccini G."/>
            <person name="Duarte C.M."/>
            <person name="Schmutz J."/>
            <person name="Reusch T.B.H."/>
            <person name="Van de Peer Y."/>
        </authorList>
    </citation>
    <scope>NUCLEOTIDE SEQUENCE [LARGE SCALE GENOMIC DNA]</scope>
    <source>
        <strain evidence="9">cv. Finnish</strain>
    </source>
</reference>
<feature type="region of interest" description="Disordered" evidence="6">
    <location>
        <begin position="1"/>
        <end position="21"/>
    </location>
</feature>
<feature type="transmembrane region" description="Helical" evidence="7">
    <location>
        <begin position="44"/>
        <end position="64"/>
    </location>
</feature>
<dbReference type="Proteomes" id="UP000036987">
    <property type="component" value="Unassembled WGS sequence"/>
</dbReference>